<dbReference type="Proteomes" id="UP000466445">
    <property type="component" value="Chromosome"/>
</dbReference>
<dbReference type="EMBL" id="AP022595">
    <property type="protein sequence ID" value="BBY59164.1"/>
    <property type="molecule type" value="Genomic_DNA"/>
</dbReference>
<dbReference type="Gene3D" id="3.40.960.10">
    <property type="entry name" value="VSR Endonuclease"/>
    <property type="match status" value="1"/>
</dbReference>
<evidence type="ECO:0008006" key="9">
    <source>
        <dbReference type="Google" id="ProtNLM"/>
    </source>
</evidence>
<keyword evidence="5" id="KW-0234">DNA repair</keyword>
<reference evidence="7 8" key="1">
    <citation type="journal article" date="2019" name="Emerg. Microbes Infect.">
        <title>Comprehensive subspecies identification of 175 nontuberculous mycobacteria species based on 7547 genomic profiles.</title>
        <authorList>
            <person name="Matsumoto Y."/>
            <person name="Kinjo T."/>
            <person name="Motooka D."/>
            <person name="Nabeya D."/>
            <person name="Jung N."/>
            <person name="Uechi K."/>
            <person name="Horii T."/>
            <person name="Iida T."/>
            <person name="Fujita J."/>
            <person name="Nakamura S."/>
        </authorList>
    </citation>
    <scope>NUCLEOTIDE SEQUENCE [LARGE SCALE GENOMIC DNA]</scope>
    <source>
        <strain evidence="7 8">JCM 30395</strain>
    </source>
</reference>
<keyword evidence="4" id="KW-0378">Hydrolase</keyword>
<dbReference type="KEGG" id="msar:MSAR_23000"/>
<dbReference type="GO" id="GO:0016787">
    <property type="term" value="F:hydrolase activity"/>
    <property type="evidence" value="ECO:0007669"/>
    <property type="project" value="UniProtKB-KW"/>
</dbReference>
<keyword evidence="2" id="KW-0255">Endonuclease</keyword>
<keyword evidence="8" id="KW-1185">Reference proteome</keyword>
<evidence type="ECO:0000256" key="1">
    <source>
        <dbReference type="ARBA" id="ARBA00022722"/>
    </source>
</evidence>
<keyword evidence="3" id="KW-0227">DNA damage</keyword>
<dbReference type="SUPFAM" id="SSF52980">
    <property type="entry name" value="Restriction endonuclease-like"/>
    <property type="match status" value="1"/>
</dbReference>
<evidence type="ECO:0000313" key="7">
    <source>
        <dbReference type="EMBL" id="BBY59164.1"/>
    </source>
</evidence>
<evidence type="ECO:0000256" key="3">
    <source>
        <dbReference type="ARBA" id="ARBA00022763"/>
    </source>
</evidence>
<accession>A0A7I7SQ87</accession>
<keyword evidence="1" id="KW-0540">Nuclease</keyword>
<dbReference type="Pfam" id="PF03852">
    <property type="entry name" value="Vsr"/>
    <property type="match status" value="1"/>
</dbReference>
<evidence type="ECO:0000256" key="6">
    <source>
        <dbReference type="ARBA" id="ARBA00029466"/>
    </source>
</evidence>
<evidence type="ECO:0000256" key="2">
    <source>
        <dbReference type="ARBA" id="ARBA00022759"/>
    </source>
</evidence>
<dbReference type="GO" id="GO:0004519">
    <property type="term" value="F:endonuclease activity"/>
    <property type="evidence" value="ECO:0007669"/>
    <property type="project" value="UniProtKB-KW"/>
</dbReference>
<evidence type="ECO:0000256" key="5">
    <source>
        <dbReference type="ARBA" id="ARBA00023204"/>
    </source>
</evidence>
<gene>
    <name evidence="7" type="ORF">MSAR_23000</name>
</gene>
<comment type="similarity">
    <text evidence="6">Belongs to the Vsr family.</text>
</comment>
<name>A0A7I7SQ87_9MYCO</name>
<dbReference type="RefSeq" id="WP_235677999.1">
    <property type="nucleotide sequence ID" value="NZ_AP022595.1"/>
</dbReference>
<dbReference type="AlphaFoldDB" id="A0A7I7SQ87"/>
<dbReference type="InterPro" id="IPR004603">
    <property type="entry name" value="DNA_mismatch_endonuc_vsr"/>
</dbReference>
<sequence>MTQSWATTAATRASMLANRSRDAGPELAVRRLVHAMGLRYRVNARPVPTLRRTADLVFTRQRVGVLIDGCYWRGCPEHHCQPRANADYWSAKMARNQARDAATDEALRAAGWTAALSTADKDIAAKIVSATTELNGRGFSESPETVQALDVPLAPPPDPSYPVNDVIAEATDLDGNHVVLRRGYYDGKRGFGWDKIFHKHGITNPNAFTDLIAHSRPISSKDRELIYKVEVDRAHCSQLFGPIPDCEDTGERLEPLWFHTPGPMVRRGTWSTRPRRRHHMGTGPRYPRINHRPCTLAFSQGSSEVLLPFGPLREPRVCCVPPSGE</sequence>
<organism evidence="7 8">
    <name type="scientific">Mycolicibacterium sarraceniae</name>
    <dbReference type="NCBI Taxonomy" id="1534348"/>
    <lineage>
        <taxon>Bacteria</taxon>
        <taxon>Bacillati</taxon>
        <taxon>Actinomycetota</taxon>
        <taxon>Actinomycetes</taxon>
        <taxon>Mycobacteriales</taxon>
        <taxon>Mycobacteriaceae</taxon>
        <taxon>Mycolicibacterium</taxon>
    </lineage>
</organism>
<evidence type="ECO:0000256" key="4">
    <source>
        <dbReference type="ARBA" id="ARBA00022801"/>
    </source>
</evidence>
<dbReference type="InterPro" id="IPR011335">
    <property type="entry name" value="Restrct_endonuc-II-like"/>
</dbReference>
<dbReference type="GO" id="GO:0006298">
    <property type="term" value="P:mismatch repair"/>
    <property type="evidence" value="ECO:0007669"/>
    <property type="project" value="InterPro"/>
</dbReference>
<proteinExistence type="inferred from homology"/>
<protein>
    <recommendedName>
        <fullName evidence="9">Very short patch repair endonuclease</fullName>
    </recommendedName>
</protein>
<evidence type="ECO:0000313" key="8">
    <source>
        <dbReference type="Proteomes" id="UP000466445"/>
    </source>
</evidence>